<evidence type="ECO:0000256" key="3">
    <source>
        <dbReference type="ARBA" id="ARBA00022723"/>
    </source>
</evidence>
<dbReference type="GO" id="GO:0000932">
    <property type="term" value="C:P-body"/>
    <property type="evidence" value="ECO:0007669"/>
    <property type="project" value="TreeGrafter"/>
</dbReference>
<dbReference type="Gene3D" id="2.10.110.10">
    <property type="entry name" value="Cysteine Rich Protein"/>
    <property type="match status" value="3"/>
</dbReference>
<dbReference type="AlphaFoldDB" id="A0AAV6FV53"/>
<dbReference type="SMART" id="SM00132">
    <property type="entry name" value="LIM"/>
    <property type="match status" value="2"/>
</dbReference>
<evidence type="ECO:0000256" key="2">
    <source>
        <dbReference type="ARBA" id="ARBA00022491"/>
    </source>
</evidence>
<accession>A0AAV6FV53</accession>
<name>A0AAV6FV53_9TELE</name>
<gene>
    <name evidence="8" type="ORF">AALO_G00260960</name>
</gene>
<feature type="domain" description="LIM zinc-binding" evidence="7">
    <location>
        <begin position="73"/>
        <end position="133"/>
    </location>
</feature>
<dbReference type="PANTHER" id="PTHR24219">
    <property type="entry name" value="LIM DOMAIN-CONTAINING PROTEIN JUB"/>
    <property type="match status" value="1"/>
</dbReference>
<evidence type="ECO:0000259" key="7">
    <source>
        <dbReference type="PROSITE" id="PS50023"/>
    </source>
</evidence>
<evidence type="ECO:0000256" key="5">
    <source>
        <dbReference type="ARBA" id="ARBA00023038"/>
    </source>
</evidence>
<dbReference type="InterPro" id="IPR047172">
    <property type="entry name" value="Ajuba-like"/>
</dbReference>
<reference evidence="8" key="1">
    <citation type="submission" date="2020-10" db="EMBL/GenBank/DDBJ databases">
        <title>Chromosome-scale genome assembly of the Allis shad, Alosa alosa.</title>
        <authorList>
            <person name="Margot Z."/>
            <person name="Christophe K."/>
            <person name="Cabau C."/>
            <person name="Louis A."/>
            <person name="Berthelot C."/>
            <person name="Parey E."/>
            <person name="Roest Crollius H."/>
            <person name="Montfort J."/>
            <person name="Robinson-Rechavi M."/>
            <person name="Bucao C."/>
            <person name="Bouchez O."/>
            <person name="Gislard M."/>
            <person name="Lluch J."/>
            <person name="Milhes M."/>
            <person name="Lampietro C."/>
            <person name="Lopez Roques C."/>
            <person name="Donnadieu C."/>
            <person name="Braasch I."/>
            <person name="Desvignes T."/>
            <person name="Postlethwait J."/>
            <person name="Bobe J."/>
            <person name="Guiguen Y."/>
        </authorList>
    </citation>
    <scope>NUCLEOTIDE SEQUENCE</scope>
    <source>
        <strain evidence="8">M-15738</strain>
        <tissue evidence="8">Blood</tissue>
    </source>
</reference>
<dbReference type="GO" id="GO:0003714">
    <property type="term" value="F:transcription corepressor activity"/>
    <property type="evidence" value="ECO:0007669"/>
    <property type="project" value="TreeGrafter"/>
</dbReference>
<dbReference type="InterPro" id="IPR001781">
    <property type="entry name" value="Znf_LIM"/>
</dbReference>
<keyword evidence="9" id="KW-1185">Reference proteome</keyword>
<organism evidence="8 9">
    <name type="scientific">Alosa alosa</name>
    <name type="common">allis shad</name>
    <dbReference type="NCBI Taxonomy" id="278164"/>
    <lineage>
        <taxon>Eukaryota</taxon>
        <taxon>Metazoa</taxon>
        <taxon>Chordata</taxon>
        <taxon>Craniata</taxon>
        <taxon>Vertebrata</taxon>
        <taxon>Euteleostomi</taxon>
        <taxon>Actinopterygii</taxon>
        <taxon>Neopterygii</taxon>
        <taxon>Teleostei</taxon>
        <taxon>Clupei</taxon>
        <taxon>Clupeiformes</taxon>
        <taxon>Clupeoidei</taxon>
        <taxon>Clupeidae</taxon>
        <taxon>Alosa</taxon>
    </lineage>
</organism>
<keyword evidence="5 6" id="KW-0440">LIM domain</keyword>
<evidence type="ECO:0000313" key="9">
    <source>
        <dbReference type="Proteomes" id="UP000823561"/>
    </source>
</evidence>
<dbReference type="GO" id="GO:0007010">
    <property type="term" value="P:cytoskeleton organization"/>
    <property type="evidence" value="ECO:0007669"/>
    <property type="project" value="TreeGrafter"/>
</dbReference>
<dbReference type="GO" id="GO:0005634">
    <property type="term" value="C:nucleus"/>
    <property type="evidence" value="ECO:0007669"/>
    <property type="project" value="TreeGrafter"/>
</dbReference>
<evidence type="ECO:0000313" key="8">
    <source>
        <dbReference type="EMBL" id="KAG5265057.1"/>
    </source>
</evidence>
<dbReference type="GO" id="GO:0001666">
    <property type="term" value="P:response to hypoxia"/>
    <property type="evidence" value="ECO:0007669"/>
    <property type="project" value="TreeGrafter"/>
</dbReference>
<keyword evidence="4 6" id="KW-0862">Zinc</keyword>
<proteinExistence type="predicted"/>
<keyword evidence="3 6" id="KW-0479">Metal-binding</keyword>
<dbReference type="GO" id="GO:0005912">
    <property type="term" value="C:adherens junction"/>
    <property type="evidence" value="ECO:0007669"/>
    <property type="project" value="TreeGrafter"/>
</dbReference>
<dbReference type="PANTHER" id="PTHR24219:SF3">
    <property type="entry name" value="LIM DOMAIN-CONTAINING PROTEIN 1"/>
    <property type="match status" value="1"/>
</dbReference>
<evidence type="ECO:0000256" key="4">
    <source>
        <dbReference type="ARBA" id="ARBA00022833"/>
    </source>
</evidence>
<dbReference type="PROSITE" id="PS50023">
    <property type="entry name" value="LIM_DOMAIN_2"/>
    <property type="match status" value="2"/>
</dbReference>
<comment type="caution">
    <text evidence="8">The sequence shown here is derived from an EMBL/GenBank/DDBJ whole genome shotgun (WGS) entry which is preliminary data.</text>
</comment>
<dbReference type="GO" id="GO:0046872">
    <property type="term" value="F:metal ion binding"/>
    <property type="evidence" value="ECO:0007669"/>
    <property type="project" value="UniProtKB-KW"/>
</dbReference>
<dbReference type="PROSITE" id="PS00478">
    <property type="entry name" value="LIM_DOMAIN_1"/>
    <property type="match status" value="2"/>
</dbReference>
<evidence type="ECO:0000256" key="1">
    <source>
        <dbReference type="ARBA" id="ARBA00015501"/>
    </source>
</evidence>
<evidence type="ECO:0000256" key="6">
    <source>
        <dbReference type="PROSITE-ProRule" id="PRU00125"/>
    </source>
</evidence>
<dbReference type="Proteomes" id="UP000823561">
    <property type="component" value="Chromosome 20"/>
</dbReference>
<feature type="domain" description="LIM zinc-binding" evidence="7">
    <location>
        <begin position="8"/>
        <end position="69"/>
    </location>
</feature>
<dbReference type="SUPFAM" id="SSF57716">
    <property type="entry name" value="Glucocorticoid receptor-like (DNA-binding domain)"/>
    <property type="match status" value="2"/>
</dbReference>
<dbReference type="GO" id="GO:0005667">
    <property type="term" value="C:transcription regulator complex"/>
    <property type="evidence" value="ECO:0007669"/>
    <property type="project" value="TreeGrafter"/>
</dbReference>
<dbReference type="GO" id="GO:0035331">
    <property type="term" value="P:negative regulation of hippo signaling"/>
    <property type="evidence" value="ECO:0007669"/>
    <property type="project" value="TreeGrafter"/>
</dbReference>
<sequence length="167" mass="18556">MTTEPSFEPCVNCSGGVYGGGQACRAMGKLYHDSCFICSVCDQRLQEQSFYSVSGKLFCEDHFKHSEAHPSTQTCDSCGFLIKDTVLQAFGSCYHPGCFCCVICCQSLEGALFFLDSTNRVYCLKDYQRYVAPICATCCRPILPSEGSAVTERIVSMNRDYHVDCFQ</sequence>
<protein>
    <recommendedName>
        <fullName evidence="1">LIM domain-containing protein 1</fullName>
    </recommendedName>
</protein>
<keyword evidence="2" id="KW-0678">Repressor</keyword>
<dbReference type="Pfam" id="PF00412">
    <property type="entry name" value="LIM"/>
    <property type="match status" value="2"/>
</dbReference>
<dbReference type="EMBL" id="JADWDJ010000020">
    <property type="protein sequence ID" value="KAG5265057.1"/>
    <property type="molecule type" value="Genomic_DNA"/>
</dbReference>